<dbReference type="PANTHER" id="PTHR46623:SF6">
    <property type="entry name" value="ALPHA_BETA-HYDROLASES SUPERFAMILY PROTEIN"/>
    <property type="match status" value="1"/>
</dbReference>
<dbReference type="EC" id="3.1.-.-" evidence="2"/>
<keyword evidence="3" id="KW-1185">Reference proteome</keyword>
<dbReference type="RefSeq" id="WP_377528375.1">
    <property type="nucleotide sequence ID" value="NZ_JBHTLD010000121.1"/>
</dbReference>
<protein>
    <submittedName>
        <fullName evidence="2">Dienelactone hydrolase family protein</fullName>
        <ecNumber evidence="2">3.1.-.-</ecNumber>
    </submittedName>
</protein>
<gene>
    <name evidence="2" type="ORF">ACFQ2O_13270</name>
</gene>
<dbReference type="EMBL" id="JBHTLD010000121">
    <property type="protein sequence ID" value="MFD1187180.1"/>
    <property type="molecule type" value="Genomic_DNA"/>
</dbReference>
<feature type="domain" description="Dienelactone hydrolase" evidence="1">
    <location>
        <begin position="17"/>
        <end position="232"/>
    </location>
</feature>
<dbReference type="SUPFAM" id="SSF53474">
    <property type="entry name" value="alpha/beta-Hydrolases"/>
    <property type="match status" value="1"/>
</dbReference>
<evidence type="ECO:0000313" key="2">
    <source>
        <dbReference type="EMBL" id="MFD1187180.1"/>
    </source>
</evidence>
<dbReference type="Proteomes" id="UP001597094">
    <property type="component" value="Unassembled WGS sequence"/>
</dbReference>
<dbReference type="InterPro" id="IPR029058">
    <property type="entry name" value="AB_hydrolase_fold"/>
</dbReference>
<name>A0ABW3SS67_9BACT</name>
<dbReference type="InterPro" id="IPR002925">
    <property type="entry name" value="Dienelactn_hydro"/>
</dbReference>
<dbReference type="Pfam" id="PF01738">
    <property type="entry name" value="DLH"/>
    <property type="match status" value="1"/>
</dbReference>
<evidence type="ECO:0000259" key="1">
    <source>
        <dbReference type="Pfam" id="PF01738"/>
    </source>
</evidence>
<accession>A0ABW3SS67</accession>
<dbReference type="GO" id="GO:0016787">
    <property type="term" value="F:hydrolase activity"/>
    <property type="evidence" value="ECO:0007669"/>
    <property type="project" value="UniProtKB-KW"/>
</dbReference>
<keyword evidence="2" id="KW-0378">Hydrolase</keyword>
<dbReference type="PANTHER" id="PTHR46623">
    <property type="entry name" value="CARBOXYMETHYLENEBUTENOLIDASE-RELATED"/>
    <property type="match status" value="1"/>
</dbReference>
<proteinExistence type="predicted"/>
<dbReference type="InterPro" id="IPR051049">
    <property type="entry name" value="Dienelactone_hydrolase-like"/>
</dbReference>
<sequence>MDNHTFITLSVADGSEMGAYIAMPDEQTPMPGIILLQEAFGVNSHIRDVAERLAQEGYVVIAPELFHRTAPSGYEGPYDNFAAVAPHYQAITKEGLTADLQTCYKWLQEQAFVQSDKIGSIGFCLGGRVSFLANAVLPLSAAVSYYGGGIPALLDEAVNLKAPHLFFWGGQDTHIPQEQVQSIIEAVEAAGKAYLNVVISYADHGFHCDQRSSYNPDAAKEAWAMTLAYFENKLKQA</sequence>
<dbReference type="Gene3D" id="3.40.50.1820">
    <property type="entry name" value="alpha/beta hydrolase"/>
    <property type="match status" value="1"/>
</dbReference>
<comment type="caution">
    <text evidence="2">The sequence shown here is derived from an EMBL/GenBank/DDBJ whole genome shotgun (WGS) entry which is preliminary data.</text>
</comment>
<reference evidence="3" key="1">
    <citation type="journal article" date="2019" name="Int. J. Syst. Evol. Microbiol.">
        <title>The Global Catalogue of Microorganisms (GCM) 10K type strain sequencing project: providing services to taxonomists for standard genome sequencing and annotation.</title>
        <authorList>
            <consortium name="The Broad Institute Genomics Platform"/>
            <consortium name="The Broad Institute Genome Sequencing Center for Infectious Disease"/>
            <person name="Wu L."/>
            <person name="Ma J."/>
        </authorList>
    </citation>
    <scope>NUCLEOTIDE SEQUENCE [LARGE SCALE GENOMIC DNA]</scope>
    <source>
        <strain evidence="3">JCM 31319</strain>
    </source>
</reference>
<organism evidence="2 3">
    <name type="scientific">Pontibacter rugosus</name>
    <dbReference type="NCBI Taxonomy" id="1745966"/>
    <lineage>
        <taxon>Bacteria</taxon>
        <taxon>Pseudomonadati</taxon>
        <taxon>Bacteroidota</taxon>
        <taxon>Cytophagia</taxon>
        <taxon>Cytophagales</taxon>
        <taxon>Hymenobacteraceae</taxon>
        <taxon>Pontibacter</taxon>
    </lineage>
</organism>
<evidence type="ECO:0000313" key="3">
    <source>
        <dbReference type="Proteomes" id="UP001597094"/>
    </source>
</evidence>